<dbReference type="InterPro" id="IPR011044">
    <property type="entry name" value="Quino_amine_DH_bsu"/>
</dbReference>
<dbReference type="InterPro" id="IPR015943">
    <property type="entry name" value="WD40/YVTN_repeat-like_dom_sf"/>
</dbReference>
<feature type="compositionally biased region" description="Basic and acidic residues" evidence="1">
    <location>
        <begin position="259"/>
        <end position="279"/>
    </location>
</feature>
<accession>A0A1D3DYK5</accession>
<feature type="region of interest" description="Disordered" evidence="1">
    <location>
        <begin position="144"/>
        <end position="166"/>
    </location>
</feature>
<comment type="caution">
    <text evidence="2">The sequence shown here is derived from an EMBL/GenBank/DDBJ whole genome shotgun (WGS) entry which is preliminary data.</text>
</comment>
<organism evidence="2 3">
    <name type="scientific">Streptomyces thermolilacinus SPC6</name>
    <dbReference type="NCBI Taxonomy" id="1306406"/>
    <lineage>
        <taxon>Bacteria</taxon>
        <taxon>Bacillati</taxon>
        <taxon>Actinomycetota</taxon>
        <taxon>Actinomycetes</taxon>
        <taxon>Kitasatosporales</taxon>
        <taxon>Streptomycetaceae</taxon>
        <taxon>Streptomyces</taxon>
    </lineage>
</organism>
<dbReference type="AlphaFoldDB" id="A0A1D3DYK5"/>
<sequence>MAVSPDGRHLSVTLTDAGSSPSGADRFTTHVWDVERRREIHRFDTPAGHGMFTPDSRRLLTTTGQELALADGATRDGLFGTAPNTEIAVSPDGRTVAVLKPSGLVEPWDGAVRERLGLMPGGLVRGGERHGDHVRGLWFSTTAERSPPCRPRRRPATVTTATSCGTSPRVPLGRPLLLSGRAVDAVSFGGTVLRTVVGGTVQRLDLDGQALASACTAGRAPTSRRTRGPRTYRTFPVATCARTSLTAPRRPAPHRPPPRRGDTRRYRTDGPGEGRRRYP</sequence>
<protein>
    <submittedName>
        <fullName evidence="2">Uncharacterized protein</fullName>
    </submittedName>
</protein>
<dbReference type="OrthoDB" id="134501at2"/>
<evidence type="ECO:0000256" key="1">
    <source>
        <dbReference type="SAM" id="MobiDB-lite"/>
    </source>
</evidence>
<feature type="compositionally biased region" description="Polar residues" evidence="1">
    <location>
        <begin position="12"/>
        <end position="22"/>
    </location>
</feature>
<dbReference type="STRING" id="1306406.J116_026120"/>
<dbReference type="Proteomes" id="UP000095329">
    <property type="component" value="Unassembled WGS sequence"/>
</dbReference>
<evidence type="ECO:0000313" key="3">
    <source>
        <dbReference type="Proteomes" id="UP000095329"/>
    </source>
</evidence>
<name>A0A1D3DYK5_9ACTN</name>
<reference evidence="2 3" key="1">
    <citation type="journal article" date="2013" name="Genome Announc.">
        <title>Genome Sequence of Streptomyces violaceusniger Strain SPC6, a Halotolerant Streptomycete That Exhibits Rapid Growth and Development.</title>
        <authorList>
            <person name="Chen X."/>
            <person name="Zhang B."/>
            <person name="Zhang W."/>
            <person name="Wu X."/>
            <person name="Zhang M."/>
            <person name="Chen T."/>
            <person name="Liu G."/>
            <person name="Dyson P."/>
        </authorList>
    </citation>
    <scope>NUCLEOTIDE SEQUENCE [LARGE SCALE GENOMIC DNA]</scope>
    <source>
        <strain evidence="2 3">SPC6</strain>
    </source>
</reference>
<feature type="region of interest" description="Disordered" evidence="1">
    <location>
        <begin position="1"/>
        <end position="23"/>
    </location>
</feature>
<dbReference type="SUPFAM" id="SSF50969">
    <property type="entry name" value="YVTN repeat-like/Quinoprotein amine dehydrogenase"/>
    <property type="match status" value="1"/>
</dbReference>
<keyword evidence="3" id="KW-1185">Reference proteome</keyword>
<dbReference type="EMBL" id="ASHX02000001">
    <property type="protein sequence ID" value="OEJ97413.1"/>
    <property type="molecule type" value="Genomic_DNA"/>
</dbReference>
<proteinExistence type="predicted"/>
<evidence type="ECO:0000313" key="2">
    <source>
        <dbReference type="EMBL" id="OEJ97413.1"/>
    </source>
</evidence>
<dbReference type="RefSeq" id="WP_023590031.1">
    <property type="nucleotide sequence ID" value="NZ_ASHX02000001.1"/>
</dbReference>
<feature type="region of interest" description="Disordered" evidence="1">
    <location>
        <begin position="242"/>
        <end position="279"/>
    </location>
</feature>
<dbReference type="Gene3D" id="2.130.10.10">
    <property type="entry name" value="YVTN repeat-like/Quinoprotein amine dehydrogenase"/>
    <property type="match status" value="1"/>
</dbReference>
<gene>
    <name evidence="2" type="ORF">J116_026120</name>
</gene>